<sequence length="111" mass="12800">MVMNVGFLSAREKFLYDDQVCNTGCSLTVARPLWAVTHPDHWTIAEVGQWVEHVADEYHLSSEVKVALADAFVDVDGKRLMAMTLQDYRQRHEEYGAVLFYVYRRLTCKGE</sequence>
<name>A0A2T7PIC9_POMCA</name>
<keyword evidence="3" id="KW-1185">Reference proteome</keyword>
<gene>
    <name evidence="2" type="ORF">C0Q70_04427</name>
</gene>
<dbReference type="SUPFAM" id="SSF47769">
    <property type="entry name" value="SAM/Pointed domain"/>
    <property type="match status" value="1"/>
</dbReference>
<protein>
    <recommendedName>
        <fullName evidence="1">PNT domain-containing protein</fullName>
    </recommendedName>
</protein>
<dbReference type="Gene3D" id="1.10.150.50">
    <property type="entry name" value="Transcription Factor, Ets-1"/>
    <property type="match status" value="1"/>
</dbReference>
<dbReference type="EMBL" id="PZQS01000003">
    <property type="protein sequence ID" value="PVD33178.1"/>
    <property type="molecule type" value="Genomic_DNA"/>
</dbReference>
<accession>A0A2T7PIC9</accession>
<evidence type="ECO:0000259" key="1">
    <source>
        <dbReference type="PROSITE" id="PS51433"/>
    </source>
</evidence>
<dbReference type="InterPro" id="IPR003118">
    <property type="entry name" value="Pointed_dom"/>
</dbReference>
<dbReference type="Pfam" id="PF02198">
    <property type="entry name" value="SAM_PNT"/>
    <property type="match status" value="1"/>
</dbReference>
<evidence type="ECO:0000313" key="3">
    <source>
        <dbReference type="Proteomes" id="UP000245119"/>
    </source>
</evidence>
<feature type="domain" description="PNT" evidence="1">
    <location>
        <begin position="21"/>
        <end position="110"/>
    </location>
</feature>
<dbReference type="Proteomes" id="UP000245119">
    <property type="component" value="Linkage Group LG3"/>
</dbReference>
<dbReference type="PROSITE" id="PS51433">
    <property type="entry name" value="PNT"/>
    <property type="match status" value="1"/>
</dbReference>
<dbReference type="AlphaFoldDB" id="A0A2T7PIC9"/>
<proteinExistence type="predicted"/>
<evidence type="ECO:0000313" key="2">
    <source>
        <dbReference type="EMBL" id="PVD33178.1"/>
    </source>
</evidence>
<organism evidence="2 3">
    <name type="scientific">Pomacea canaliculata</name>
    <name type="common">Golden apple snail</name>
    <dbReference type="NCBI Taxonomy" id="400727"/>
    <lineage>
        <taxon>Eukaryota</taxon>
        <taxon>Metazoa</taxon>
        <taxon>Spiralia</taxon>
        <taxon>Lophotrochozoa</taxon>
        <taxon>Mollusca</taxon>
        <taxon>Gastropoda</taxon>
        <taxon>Caenogastropoda</taxon>
        <taxon>Architaenioglossa</taxon>
        <taxon>Ampullarioidea</taxon>
        <taxon>Ampullariidae</taxon>
        <taxon>Pomacea</taxon>
    </lineage>
</organism>
<dbReference type="GO" id="GO:0043565">
    <property type="term" value="F:sequence-specific DNA binding"/>
    <property type="evidence" value="ECO:0007669"/>
    <property type="project" value="InterPro"/>
</dbReference>
<comment type="caution">
    <text evidence="2">The sequence shown here is derived from an EMBL/GenBank/DDBJ whole genome shotgun (WGS) entry which is preliminary data.</text>
</comment>
<dbReference type="InterPro" id="IPR013761">
    <property type="entry name" value="SAM/pointed_sf"/>
</dbReference>
<dbReference type="OrthoDB" id="6119774at2759"/>
<reference evidence="2 3" key="1">
    <citation type="submission" date="2018-04" db="EMBL/GenBank/DDBJ databases">
        <title>The genome of golden apple snail Pomacea canaliculata provides insight into stress tolerance and invasive adaptation.</title>
        <authorList>
            <person name="Liu C."/>
            <person name="Liu B."/>
            <person name="Ren Y."/>
            <person name="Zhang Y."/>
            <person name="Wang H."/>
            <person name="Li S."/>
            <person name="Jiang F."/>
            <person name="Yin L."/>
            <person name="Zhang G."/>
            <person name="Qian W."/>
            <person name="Fan W."/>
        </authorList>
    </citation>
    <scope>NUCLEOTIDE SEQUENCE [LARGE SCALE GENOMIC DNA]</scope>
    <source>
        <strain evidence="2">SZHN2017</strain>
        <tissue evidence="2">Muscle</tissue>
    </source>
</reference>